<dbReference type="Pfam" id="PF00005">
    <property type="entry name" value="ABC_tran"/>
    <property type="match status" value="1"/>
</dbReference>
<dbReference type="OrthoDB" id="9762778at2"/>
<dbReference type="GO" id="GO:0005886">
    <property type="term" value="C:plasma membrane"/>
    <property type="evidence" value="ECO:0007669"/>
    <property type="project" value="UniProtKB-SubCell"/>
</dbReference>
<evidence type="ECO:0000256" key="4">
    <source>
        <dbReference type="ARBA" id="ARBA00022692"/>
    </source>
</evidence>
<feature type="domain" description="ABC transporter" evidence="10">
    <location>
        <begin position="333"/>
        <end position="569"/>
    </location>
</feature>
<keyword evidence="2" id="KW-0813">Transport</keyword>
<dbReference type="SMART" id="SM00382">
    <property type="entry name" value="AAA"/>
    <property type="match status" value="1"/>
</dbReference>
<dbReference type="FunFam" id="3.40.50.300:FF:000221">
    <property type="entry name" value="Multidrug ABC transporter ATP-binding protein"/>
    <property type="match status" value="1"/>
</dbReference>
<evidence type="ECO:0000259" key="11">
    <source>
        <dbReference type="PROSITE" id="PS50929"/>
    </source>
</evidence>
<comment type="caution">
    <text evidence="13">The sequence shown here is derived from an EMBL/GenBank/DDBJ whole genome shotgun (WGS) entry which is preliminary data.</text>
</comment>
<dbReference type="SUPFAM" id="SSF52540">
    <property type="entry name" value="P-loop containing nucleoside triphosphate hydrolases"/>
    <property type="match status" value="1"/>
</dbReference>
<dbReference type="CDD" id="cd18548">
    <property type="entry name" value="ABC_6TM_Tm287_like"/>
    <property type="match status" value="1"/>
</dbReference>
<sequence>MIKTLAKYLKGYEKYAIACIFCVVIEAVLEIMIPFMMAKIVDIGITNRDLDYVIRVGLLMFGMSLVSLLAGAAGSYLSSKAGMGFGSQIRKALFDKIQDFSFSNIDKFSTASLITRATADTNNVQRMFLMLNKMAFRSPIMLVVAIAIAATINSQLVFIFLLIVPILGFALYFIIHKAFPLFEAMLKKYDGLNASVQENLTSIRVVKAFVRSKFEKMKFKTSNDALMEASIKAESFIIWNLPIMQFSTYLCIILILWFGGEMVMNQTMLTGELMSFITYVTQILMALMMLSMLFVNCLISGASAERIVEVLNEEIDIVNSANAYKGPLSSGTIEFKNVSFKYKKESEDYVLKNINLSIQSGETIGIIGGTGSSKTTFVQLIPRLYDVSEGSVLVDNRDVREIDVVTLRDAVGMVLQKNVLFSGTIEENLRWGNENATLEEIKEACVAACAHDFIMDFPDGYQTHLDQGGTNVSGGQKQRLCIARALIKKPKIIILDDSTSAVDTATDASIRKAFNETLSETTTLIIAQRISSVQDADRIIVLNDGMIDDIGTHDELLSRNAIYQEVYNSQMKGVISE</sequence>
<gene>
    <name evidence="13" type="ORF">DES51_11658</name>
    <name evidence="12" type="ORF">MQE39_09650</name>
</gene>
<dbReference type="SUPFAM" id="SSF90123">
    <property type="entry name" value="ABC transporter transmembrane region"/>
    <property type="match status" value="1"/>
</dbReference>
<feature type="transmembrane region" description="Helical" evidence="9">
    <location>
        <begin position="279"/>
        <end position="299"/>
    </location>
</feature>
<evidence type="ECO:0000313" key="14">
    <source>
        <dbReference type="Proteomes" id="UP000247612"/>
    </source>
</evidence>
<protein>
    <submittedName>
        <fullName evidence="12">ABC transporter ATP-binding protein/permease</fullName>
    </submittedName>
    <submittedName>
        <fullName evidence="13">ATP-binding cassette subfamily B protein</fullName>
    </submittedName>
</protein>
<dbReference type="STRING" id="1034346.GCA_000313565_01784"/>
<evidence type="ECO:0000313" key="12">
    <source>
        <dbReference type="EMBL" id="MDY5168378.1"/>
    </source>
</evidence>
<name>A0A318KIR8_9FIRM</name>
<dbReference type="Proteomes" id="UP001276902">
    <property type="component" value="Unassembled WGS sequence"/>
</dbReference>
<evidence type="ECO:0000256" key="1">
    <source>
        <dbReference type="ARBA" id="ARBA00004651"/>
    </source>
</evidence>
<evidence type="ECO:0000256" key="5">
    <source>
        <dbReference type="ARBA" id="ARBA00022741"/>
    </source>
</evidence>
<evidence type="ECO:0000259" key="10">
    <source>
        <dbReference type="PROSITE" id="PS50893"/>
    </source>
</evidence>
<feature type="transmembrane region" description="Helical" evidence="9">
    <location>
        <begin position="134"/>
        <end position="152"/>
    </location>
</feature>
<dbReference type="GO" id="GO:0005524">
    <property type="term" value="F:ATP binding"/>
    <property type="evidence" value="ECO:0007669"/>
    <property type="project" value="UniProtKB-KW"/>
</dbReference>
<dbReference type="InterPro" id="IPR039421">
    <property type="entry name" value="Type_1_exporter"/>
</dbReference>
<keyword evidence="7 9" id="KW-1133">Transmembrane helix</keyword>
<feature type="transmembrane region" description="Helical" evidence="9">
    <location>
        <begin position="53"/>
        <end position="77"/>
    </location>
</feature>
<dbReference type="InterPro" id="IPR003593">
    <property type="entry name" value="AAA+_ATPase"/>
</dbReference>
<evidence type="ECO:0000256" key="2">
    <source>
        <dbReference type="ARBA" id="ARBA00022448"/>
    </source>
</evidence>
<dbReference type="GO" id="GO:0016887">
    <property type="term" value="F:ATP hydrolysis activity"/>
    <property type="evidence" value="ECO:0007669"/>
    <property type="project" value="InterPro"/>
</dbReference>
<evidence type="ECO:0000256" key="9">
    <source>
        <dbReference type="SAM" id="Phobius"/>
    </source>
</evidence>
<organism evidence="13 14">
    <name type="scientific">Dielma fastidiosa</name>
    <dbReference type="NCBI Taxonomy" id="1034346"/>
    <lineage>
        <taxon>Bacteria</taxon>
        <taxon>Bacillati</taxon>
        <taxon>Bacillota</taxon>
        <taxon>Erysipelotrichia</taxon>
        <taxon>Erysipelotrichales</taxon>
        <taxon>Erysipelotrichaceae</taxon>
        <taxon>Dielma</taxon>
    </lineage>
</organism>
<evidence type="ECO:0000256" key="3">
    <source>
        <dbReference type="ARBA" id="ARBA00022475"/>
    </source>
</evidence>
<evidence type="ECO:0000256" key="7">
    <source>
        <dbReference type="ARBA" id="ARBA00022989"/>
    </source>
</evidence>
<feature type="transmembrane region" description="Helical" evidence="9">
    <location>
        <begin position="12"/>
        <end position="33"/>
    </location>
</feature>
<dbReference type="Proteomes" id="UP000247612">
    <property type="component" value="Unassembled WGS sequence"/>
</dbReference>
<keyword evidence="4 9" id="KW-0812">Transmembrane</keyword>
<dbReference type="InterPro" id="IPR011527">
    <property type="entry name" value="ABC1_TM_dom"/>
</dbReference>
<feature type="domain" description="ABC transmembrane type-1" evidence="11">
    <location>
        <begin position="17"/>
        <end position="296"/>
    </location>
</feature>
<reference evidence="12" key="2">
    <citation type="submission" date="2022-03" db="EMBL/GenBank/DDBJ databases">
        <title>First case of bacteraemia caused by Dielma fastidiosa in a patient hospitalised with diverticulitis.</title>
        <authorList>
            <person name="Forman-Ankjaer B."/>
            <person name="Hvid-Jensen F."/>
            <person name="Kobel C.M."/>
            <person name="Greve T."/>
        </authorList>
    </citation>
    <scope>NUCLEOTIDE SEQUENCE</scope>
    <source>
        <strain evidence="12">AUH_DF_2021</strain>
    </source>
</reference>
<keyword evidence="14" id="KW-1185">Reference proteome</keyword>
<dbReference type="EMBL" id="JALDAW010000013">
    <property type="protein sequence ID" value="MDY5168378.1"/>
    <property type="molecule type" value="Genomic_DNA"/>
</dbReference>
<dbReference type="PANTHER" id="PTHR43394:SF1">
    <property type="entry name" value="ATP-BINDING CASSETTE SUB-FAMILY B MEMBER 10, MITOCHONDRIAL"/>
    <property type="match status" value="1"/>
</dbReference>
<keyword evidence="8 9" id="KW-0472">Membrane</keyword>
<reference evidence="13 14" key="1">
    <citation type="submission" date="2018-05" db="EMBL/GenBank/DDBJ databases">
        <title>Genomic Encyclopedia of Type Strains, Phase IV (KMG-IV): sequencing the most valuable type-strain genomes for metagenomic binning, comparative biology and taxonomic classification.</title>
        <authorList>
            <person name="Goeker M."/>
        </authorList>
    </citation>
    <scope>NUCLEOTIDE SEQUENCE [LARGE SCALE GENOMIC DNA]</scope>
    <source>
        <strain evidence="13 14">JC118</strain>
    </source>
</reference>
<keyword evidence="5" id="KW-0547">Nucleotide-binding</keyword>
<dbReference type="InterPro" id="IPR017871">
    <property type="entry name" value="ABC_transporter-like_CS"/>
</dbReference>
<dbReference type="PROSITE" id="PS50893">
    <property type="entry name" value="ABC_TRANSPORTER_2"/>
    <property type="match status" value="1"/>
</dbReference>
<keyword evidence="3" id="KW-1003">Cell membrane</keyword>
<dbReference type="Pfam" id="PF00664">
    <property type="entry name" value="ABC_membrane"/>
    <property type="match status" value="1"/>
</dbReference>
<dbReference type="PROSITE" id="PS00211">
    <property type="entry name" value="ABC_TRANSPORTER_1"/>
    <property type="match status" value="1"/>
</dbReference>
<dbReference type="GO" id="GO:0015421">
    <property type="term" value="F:ABC-type oligopeptide transporter activity"/>
    <property type="evidence" value="ECO:0007669"/>
    <property type="project" value="TreeGrafter"/>
</dbReference>
<dbReference type="RefSeq" id="WP_022938088.1">
    <property type="nucleotide sequence ID" value="NZ_BAABZA010000007.1"/>
</dbReference>
<evidence type="ECO:0000313" key="13">
    <source>
        <dbReference type="EMBL" id="PXX75967.1"/>
    </source>
</evidence>
<dbReference type="GeneID" id="94440832"/>
<keyword evidence="6 13" id="KW-0067">ATP-binding</keyword>
<dbReference type="AlphaFoldDB" id="A0A318KIR8"/>
<accession>A0A318KIR8</accession>
<dbReference type="InterPro" id="IPR003439">
    <property type="entry name" value="ABC_transporter-like_ATP-bd"/>
</dbReference>
<proteinExistence type="predicted"/>
<dbReference type="PANTHER" id="PTHR43394">
    <property type="entry name" value="ATP-DEPENDENT PERMEASE MDL1, MITOCHONDRIAL"/>
    <property type="match status" value="1"/>
</dbReference>
<evidence type="ECO:0000256" key="8">
    <source>
        <dbReference type="ARBA" id="ARBA00023136"/>
    </source>
</evidence>
<dbReference type="InterPro" id="IPR036640">
    <property type="entry name" value="ABC1_TM_sf"/>
</dbReference>
<evidence type="ECO:0000256" key="6">
    <source>
        <dbReference type="ARBA" id="ARBA00022840"/>
    </source>
</evidence>
<feature type="transmembrane region" description="Helical" evidence="9">
    <location>
        <begin position="236"/>
        <end position="259"/>
    </location>
</feature>
<dbReference type="EMBL" id="QJKH01000016">
    <property type="protein sequence ID" value="PXX75967.1"/>
    <property type="molecule type" value="Genomic_DNA"/>
</dbReference>
<dbReference type="PROSITE" id="PS50929">
    <property type="entry name" value="ABC_TM1F"/>
    <property type="match status" value="1"/>
</dbReference>
<comment type="subcellular location">
    <subcellularLocation>
        <location evidence="1">Cell membrane</location>
        <topology evidence="1">Multi-pass membrane protein</topology>
    </subcellularLocation>
</comment>
<dbReference type="Gene3D" id="3.40.50.300">
    <property type="entry name" value="P-loop containing nucleotide triphosphate hydrolases"/>
    <property type="match status" value="1"/>
</dbReference>
<feature type="transmembrane region" description="Helical" evidence="9">
    <location>
        <begin position="158"/>
        <end position="179"/>
    </location>
</feature>
<dbReference type="Gene3D" id="1.20.1560.10">
    <property type="entry name" value="ABC transporter type 1, transmembrane domain"/>
    <property type="match status" value="1"/>
</dbReference>
<dbReference type="InterPro" id="IPR027417">
    <property type="entry name" value="P-loop_NTPase"/>
</dbReference>